<reference evidence="3" key="1">
    <citation type="submission" date="2016-02" db="EMBL/GenBank/DDBJ databases">
        <authorList>
            <person name="liu f."/>
        </authorList>
    </citation>
    <scope>NUCLEOTIDE SEQUENCE [LARGE SCALE GENOMIC DNA]</scope>
</reference>
<dbReference type="PANTHER" id="PTHR32027">
    <property type="entry name" value="CYTOSINE DEAMINASE"/>
    <property type="match status" value="1"/>
</dbReference>
<accession>A0A164Z401</accession>
<proteinExistence type="predicted"/>
<evidence type="ECO:0000259" key="1">
    <source>
        <dbReference type="Pfam" id="PF07969"/>
    </source>
</evidence>
<organism evidence="2 3">
    <name type="scientific">Candidatus Synechococcus spongiarum</name>
    <dbReference type="NCBI Taxonomy" id="431041"/>
    <lineage>
        <taxon>Bacteria</taxon>
        <taxon>Bacillati</taxon>
        <taxon>Cyanobacteriota</taxon>
        <taxon>Cyanophyceae</taxon>
        <taxon>Synechococcales</taxon>
        <taxon>Synechococcaceae</taxon>
        <taxon>Synechococcus</taxon>
    </lineage>
</organism>
<dbReference type="InterPro" id="IPR032466">
    <property type="entry name" value="Metal_Hydrolase"/>
</dbReference>
<dbReference type="EMBL" id="FITM01000056">
    <property type="protein sequence ID" value="SAY38579.1"/>
    <property type="molecule type" value="Genomic_DNA"/>
</dbReference>
<name>A0A164Z401_9SYNE</name>
<evidence type="ECO:0000313" key="3">
    <source>
        <dbReference type="Proteomes" id="UP000182631"/>
    </source>
</evidence>
<dbReference type="EC" id="3.5.4.1" evidence="2"/>
<evidence type="ECO:0000313" key="2">
    <source>
        <dbReference type="EMBL" id="SAY38579.1"/>
    </source>
</evidence>
<dbReference type="InterPro" id="IPR052349">
    <property type="entry name" value="Metallo-hydrolase_Enzymes"/>
</dbReference>
<sequence length="422" mass="46242">MGVPPQSAHLLSPQPLQIRWPLALLDSRHRHGLEVDGDGLVNLALTIRGVTVTGIEPLPGTRGPHLPLALPAAVEPHCHLDKAFTWSQVPNPSGTMAAALAANLQEHKRRSAAAVAERMNRALETAWRHGYRALRSHLDLGGRAGSQATWEAMIHTWAAWSDRLQLQAVALAPLELWSTTVGVQLARRLARLGGGLGGALAHHNTRGSLWREHLAGMLRLAAEQGCMVDLHLDETCDPRSRCLEELLDLLEQEPLPVSVTVSHGCSLAQHTPEHLRRTVERLAVLHIPLISLPTTNLWLQDRSSSRHTPRLRGLAPIHELQDGGVTVAIGGDNVADPWFPGGNFDPVELWRFAVPVTHLHPWEQRGLTPFTSAPAQVLGLAWDGVLRNGCPADLILTEVSSWQAMLARPQRLRVLRNGCWLP</sequence>
<dbReference type="AlphaFoldDB" id="A0A164Z401"/>
<gene>
    <name evidence="2" type="ORF">FLM9_475</name>
</gene>
<dbReference type="Pfam" id="PF07969">
    <property type="entry name" value="Amidohydro_3"/>
    <property type="match status" value="1"/>
</dbReference>
<keyword evidence="2" id="KW-0378">Hydrolase</keyword>
<dbReference type="PANTHER" id="PTHR32027:SF0">
    <property type="entry name" value="CYTOSINE DEAMINASE"/>
    <property type="match status" value="1"/>
</dbReference>
<feature type="domain" description="Amidohydrolase 3" evidence="1">
    <location>
        <begin position="98"/>
        <end position="398"/>
    </location>
</feature>
<dbReference type="SUPFAM" id="SSF51556">
    <property type="entry name" value="Metallo-dependent hydrolases"/>
    <property type="match status" value="1"/>
</dbReference>
<dbReference type="GO" id="GO:0004131">
    <property type="term" value="F:cytosine deaminase activity"/>
    <property type="evidence" value="ECO:0007669"/>
    <property type="project" value="UniProtKB-EC"/>
</dbReference>
<dbReference type="Gene3D" id="2.30.40.10">
    <property type="entry name" value="Urease, subunit C, domain 1"/>
    <property type="match status" value="1"/>
</dbReference>
<dbReference type="Gene3D" id="3.20.20.140">
    <property type="entry name" value="Metal-dependent hydrolases"/>
    <property type="match status" value="1"/>
</dbReference>
<dbReference type="InterPro" id="IPR011059">
    <property type="entry name" value="Metal-dep_hydrolase_composite"/>
</dbReference>
<protein>
    <submittedName>
        <fullName evidence="2">Cytosine deaminase</fullName>
        <ecNumber evidence="2">3.5.4.1</ecNumber>
    </submittedName>
</protein>
<keyword evidence="3" id="KW-1185">Reference proteome</keyword>
<dbReference type="Proteomes" id="UP000182631">
    <property type="component" value="Unassembled WGS sequence"/>
</dbReference>
<dbReference type="GO" id="GO:0006209">
    <property type="term" value="P:cytosine catabolic process"/>
    <property type="evidence" value="ECO:0007669"/>
    <property type="project" value="TreeGrafter"/>
</dbReference>
<dbReference type="InterPro" id="IPR013108">
    <property type="entry name" value="Amidohydro_3"/>
</dbReference>
<dbReference type="GO" id="GO:0035888">
    <property type="term" value="F:isoguanine deaminase activity"/>
    <property type="evidence" value="ECO:0007669"/>
    <property type="project" value="TreeGrafter"/>
</dbReference>